<evidence type="ECO:0000313" key="2">
    <source>
        <dbReference type="Proteomes" id="UP001589836"/>
    </source>
</evidence>
<proteinExistence type="predicted"/>
<keyword evidence="2" id="KW-1185">Reference proteome</keyword>
<comment type="caution">
    <text evidence="1">The sequence shown here is derived from an EMBL/GenBank/DDBJ whole genome shotgun (WGS) entry which is preliminary data.</text>
</comment>
<organism evidence="1 2">
    <name type="scientific">Pontibacillus salicampi</name>
    <dbReference type="NCBI Taxonomy" id="1449801"/>
    <lineage>
        <taxon>Bacteria</taxon>
        <taxon>Bacillati</taxon>
        <taxon>Bacillota</taxon>
        <taxon>Bacilli</taxon>
        <taxon>Bacillales</taxon>
        <taxon>Bacillaceae</taxon>
        <taxon>Pontibacillus</taxon>
    </lineage>
</organism>
<accession>A0ABV6LRS8</accession>
<dbReference type="EMBL" id="JBHLTP010000013">
    <property type="protein sequence ID" value="MFC0525097.1"/>
    <property type="molecule type" value="Genomic_DNA"/>
</dbReference>
<reference evidence="1 2" key="1">
    <citation type="submission" date="2024-09" db="EMBL/GenBank/DDBJ databases">
        <authorList>
            <person name="Sun Q."/>
            <person name="Mori K."/>
        </authorList>
    </citation>
    <scope>NUCLEOTIDE SEQUENCE [LARGE SCALE GENOMIC DNA]</scope>
    <source>
        <strain evidence="1 2">NCAIM B.02529</strain>
    </source>
</reference>
<name>A0ABV6LRS8_9BACI</name>
<dbReference type="Proteomes" id="UP001589836">
    <property type="component" value="Unassembled WGS sequence"/>
</dbReference>
<gene>
    <name evidence="1" type="ORF">ACFFGV_16070</name>
</gene>
<evidence type="ECO:0000313" key="1">
    <source>
        <dbReference type="EMBL" id="MFC0525097.1"/>
    </source>
</evidence>
<sequence>MRESRFDTFVESLKKKGVNIEVIPKNRETQEKATSFKESGERP</sequence>
<protein>
    <submittedName>
        <fullName evidence="1">Uncharacterized protein</fullName>
    </submittedName>
</protein>
<dbReference type="RefSeq" id="WP_377349907.1">
    <property type="nucleotide sequence ID" value="NZ_JBHLTP010000013.1"/>
</dbReference>